<keyword evidence="1" id="KW-0732">Signal</keyword>
<evidence type="ECO:0000256" key="1">
    <source>
        <dbReference type="SAM" id="SignalP"/>
    </source>
</evidence>
<dbReference type="AlphaFoldDB" id="A0A0G3ECI0"/>
<reference evidence="3" key="1">
    <citation type="submission" date="2015-02" db="EMBL/GenBank/DDBJ databases">
        <title>Description and complete genome sequence of the first cultured representative of the subdivision 5 of the Verrucomicrobia phylum.</title>
        <authorList>
            <person name="Spring S."/>
            <person name="Bunk B."/>
            <person name="Sproer C."/>
            <person name="Klenk H.-P."/>
        </authorList>
    </citation>
    <scope>NUCLEOTIDE SEQUENCE [LARGE SCALE GENOMIC DNA]</scope>
    <source>
        <strain evidence="3">L21-Fru-AB</strain>
    </source>
</reference>
<dbReference type="OrthoDB" id="189778at2"/>
<dbReference type="EMBL" id="CP010904">
    <property type="protein sequence ID" value="AKJ64216.1"/>
    <property type="molecule type" value="Genomic_DNA"/>
</dbReference>
<dbReference type="Proteomes" id="UP000035268">
    <property type="component" value="Chromosome"/>
</dbReference>
<reference evidence="2 3" key="2">
    <citation type="journal article" date="2016" name="ISME J.">
        <title>Characterization of the first cultured representative of Verrucomicrobia subdivision 5 indicates the proposal of a novel phylum.</title>
        <authorList>
            <person name="Spring S."/>
            <person name="Bunk B."/>
            <person name="Sproer C."/>
            <person name="Schumann P."/>
            <person name="Rohde M."/>
            <person name="Tindall B.J."/>
            <person name="Klenk H.P."/>
        </authorList>
    </citation>
    <scope>NUCLEOTIDE SEQUENCE [LARGE SCALE GENOMIC DNA]</scope>
    <source>
        <strain evidence="2 3">L21-Fru-AB</strain>
    </source>
</reference>
<dbReference type="RefSeq" id="WP_052881571.1">
    <property type="nucleotide sequence ID" value="NZ_CP010904.1"/>
</dbReference>
<proteinExistence type="predicted"/>
<feature type="chain" id="PRO_5005184172" description="Transporter" evidence="1">
    <location>
        <begin position="24"/>
        <end position="257"/>
    </location>
</feature>
<evidence type="ECO:0008006" key="4">
    <source>
        <dbReference type="Google" id="ProtNLM"/>
    </source>
</evidence>
<feature type="signal peptide" evidence="1">
    <location>
        <begin position="1"/>
        <end position="23"/>
    </location>
</feature>
<evidence type="ECO:0000313" key="2">
    <source>
        <dbReference type="EMBL" id="AKJ64216.1"/>
    </source>
</evidence>
<name>A0A0G3ECI0_9BACT</name>
<protein>
    <recommendedName>
        <fullName evidence="4">Transporter</fullName>
    </recommendedName>
</protein>
<keyword evidence="3" id="KW-1185">Reference proteome</keyword>
<accession>A0A0G3ECI0</accession>
<dbReference type="KEGG" id="vbl:L21SP4_00955"/>
<evidence type="ECO:0000313" key="3">
    <source>
        <dbReference type="Proteomes" id="UP000035268"/>
    </source>
</evidence>
<sequence precursor="true">MIRRYAIAAAMLLVTAAAGTAGAQEPTFMEAATHPGADQLYARSIFSAGSYERDGEEVDDLAARLKLAYGLRGTLALLVDADWAHADREGEDETGLRFTTLRLKQRVLQRDFGPLNTWRASLLGGASFPGDHDTGRTGDTFPRFGVVSTTILDRHGFNAHAEWLGYRDEPDAVLLNGSYLYRLVPAEYSAATRGAWYTMTESLNAWTDGGDTRSDAALGLLYEATRWAWEVSLRLPVERGGSYETKYRLATGVRWLF</sequence>
<gene>
    <name evidence="2" type="ORF">L21SP4_00955</name>
</gene>
<organism evidence="2 3">
    <name type="scientific">Kiritimatiella glycovorans</name>
    <dbReference type="NCBI Taxonomy" id="1307763"/>
    <lineage>
        <taxon>Bacteria</taxon>
        <taxon>Pseudomonadati</taxon>
        <taxon>Kiritimatiellota</taxon>
        <taxon>Kiritimatiellia</taxon>
        <taxon>Kiritimatiellales</taxon>
        <taxon>Kiritimatiellaceae</taxon>
        <taxon>Kiritimatiella</taxon>
    </lineage>
</organism>